<evidence type="ECO:0000256" key="2">
    <source>
        <dbReference type="ARBA" id="ARBA00008857"/>
    </source>
</evidence>
<feature type="domain" description="Core-binding (CB)" evidence="8">
    <location>
        <begin position="67"/>
        <end position="146"/>
    </location>
</feature>
<keyword evidence="10" id="KW-1185">Reference proteome</keyword>
<dbReference type="PROSITE" id="PS51900">
    <property type="entry name" value="CB"/>
    <property type="match status" value="1"/>
</dbReference>
<dbReference type="Proteomes" id="UP001501047">
    <property type="component" value="Unassembled WGS sequence"/>
</dbReference>
<gene>
    <name evidence="9" type="ORF">GCM10008908_24150</name>
</gene>
<dbReference type="Pfam" id="PF14657">
    <property type="entry name" value="Arm-DNA-bind_4"/>
    <property type="match status" value="1"/>
</dbReference>
<name>A0ABP3W2F2_CLOSU</name>
<dbReference type="EMBL" id="BAAACI010000006">
    <property type="protein sequence ID" value="GAA0774390.1"/>
    <property type="molecule type" value="Genomic_DNA"/>
</dbReference>
<keyword evidence="4 6" id="KW-0238">DNA-binding</keyword>
<evidence type="ECO:0000256" key="5">
    <source>
        <dbReference type="ARBA" id="ARBA00023172"/>
    </source>
</evidence>
<feature type="domain" description="Tyr recombinase" evidence="7">
    <location>
        <begin position="169"/>
        <end position="349"/>
    </location>
</feature>
<dbReference type="PANTHER" id="PTHR30349">
    <property type="entry name" value="PHAGE INTEGRASE-RELATED"/>
    <property type="match status" value="1"/>
</dbReference>
<dbReference type="CDD" id="cd01189">
    <property type="entry name" value="INT_ICEBs1_C_like"/>
    <property type="match status" value="1"/>
</dbReference>
<dbReference type="InterPro" id="IPR050090">
    <property type="entry name" value="Tyrosine_recombinase_XerCD"/>
</dbReference>
<dbReference type="InterPro" id="IPR004107">
    <property type="entry name" value="Integrase_SAM-like_N"/>
</dbReference>
<reference evidence="10" key="1">
    <citation type="journal article" date="2019" name="Int. J. Syst. Evol. Microbiol.">
        <title>The Global Catalogue of Microorganisms (GCM) 10K type strain sequencing project: providing services to taxonomists for standard genome sequencing and annotation.</title>
        <authorList>
            <consortium name="The Broad Institute Genomics Platform"/>
            <consortium name="The Broad Institute Genome Sequencing Center for Infectious Disease"/>
            <person name="Wu L."/>
            <person name="Ma J."/>
        </authorList>
    </citation>
    <scope>NUCLEOTIDE SEQUENCE [LARGE SCALE GENOMIC DNA]</scope>
    <source>
        <strain evidence="10">JCM 1417</strain>
    </source>
</reference>
<evidence type="ECO:0000259" key="8">
    <source>
        <dbReference type="PROSITE" id="PS51900"/>
    </source>
</evidence>
<comment type="function">
    <text evidence="1">Site-specific tyrosine recombinase, which acts by catalyzing the cutting and rejoining of the recombining DNA molecules.</text>
</comment>
<evidence type="ECO:0000256" key="3">
    <source>
        <dbReference type="ARBA" id="ARBA00022908"/>
    </source>
</evidence>
<organism evidence="9 10">
    <name type="scientific">Clostridium subterminale</name>
    <dbReference type="NCBI Taxonomy" id="1550"/>
    <lineage>
        <taxon>Bacteria</taxon>
        <taxon>Bacillati</taxon>
        <taxon>Bacillota</taxon>
        <taxon>Clostridia</taxon>
        <taxon>Eubacteriales</taxon>
        <taxon>Clostridiaceae</taxon>
        <taxon>Clostridium</taxon>
    </lineage>
</organism>
<evidence type="ECO:0000256" key="1">
    <source>
        <dbReference type="ARBA" id="ARBA00003283"/>
    </source>
</evidence>
<evidence type="ECO:0000256" key="6">
    <source>
        <dbReference type="PROSITE-ProRule" id="PRU01248"/>
    </source>
</evidence>
<dbReference type="InterPro" id="IPR011010">
    <property type="entry name" value="DNA_brk_join_enz"/>
</dbReference>
<dbReference type="InterPro" id="IPR002104">
    <property type="entry name" value="Integrase_catalytic"/>
</dbReference>
<dbReference type="InterPro" id="IPR013762">
    <property type="entry name" value="Integrase-like_cat_sf"/>
</dbReference>
<dbReference type="Pfam" id="PF00589">
    <property type="entry name" value="Phage_integrase"/>
    <property type="match status" value="1"/>
</dbReference>
<dbReference type="PANTHER" id="PTHR30349:SF41">
    <property type="entry name" value="INTEGRASE_RECOMBINASE PROTEIN MJ0367-RELATED"/>
    <property type="match status" value="1"/>
</dbReference>
<dbReference type="RefSeq" id="WP_343826680.1">
    <property type="nucleotide sequence ID" value="NZ_BAAACI010000006.1"/>
</dbReference>
<evidence type="ECO:0000256" key="4">
    <source>
        <dbReference type="ARBA" id="ARBA00023125"/>
    </source>
</evidence>
<evidence type="ECO:0000259" key="7">
    <source>
        <dbReference type="PROSITE" id="PS51898"/>
    </source>
</evidence>
<dbReference type="InterPro" id="IPR010998">
    <property type="entry name" value="Integrase_recombinase_N"/>
</dbReference>
<dbReference type="Pfam" id="PF14659">
    <property type="entry name" value="Phage_int_SAM_3"/>
    <property type="match status" value="1"/>
</dbReference>
<evidence type="ECO:0000313" key="9">
    <source>
        <dbReference type="EMBL" id="GAA0774390.1"/>
    </source>
</evidence>
<protein>
    <submittedName>
        <fullName evidence="9">Site-specific integrase</fullName>
    </submittedName>
</protein>
<accession>A0ABP3W2F2</accession>
<evidence type="ECO:0000313" key="10">
    <source>
        <dbReference type="Proteomes" id="UP001501047"/>
    </source>
</evidence>
<keyword evidence="3" id="KW-0229">DNA integration</keyword>
<comment type="caution">
    <text evidence="9">The sequence shown here is derived from an EMBL/GenBank/DDBJ whole genome shotgun (WGS) entry which is preliminary data.</text>
</comment>
<proteinExistence type="inferred from homology"/>
<dbReference type="InterPro" id="IPR028259">
    <property type="entry name" value="AP2-like_int_N"/>
</dbReference>
<dbReference type="InterPro" id="IPR044068">
    <property type="entry name" value="CB"/>
</dbReference>
<comment type="similarity">
    <text evidence="2">Belongs to the 'phage' integrase family.</text>
</comment>
<keyword evidence="5" id="KW-0233">DNA recombination</keyword>
<dbReference type="Gene3D" id="1.10.150.130">
    <property type="match status" value="1"/>
</dbReference>
<sequence>MEYNITYRQKDKGWQFIISYKDDNGKWKQKSKQGFKTKKDAKPVAENMLDEIKNKMALDIPVEFTGITFKEFSEMHIKHLKLSLEYNSIQTYCTVLVKFNKLNDMEMSKIKPIHIQNIVDDMVNVNKESSIKTYLQKLKTTFKAAVEQYNIIVSNPVQNIRIKVDKNIQEKTALNTVQSKGLLSKIKNPKYYLITIIALECGLRIGEIMGLTWDDINMKDKVINVNKQWKVINDKGDYGFGSVKSKNSNRVVPMSKNVYKTLEDYKFRNLDGRILNYKNTSATTGELRRTYIKLGYSISVHELRHTYATNLIARGLDFKTVAKLMGHDVEQTMKTYSHVTDEMLQKAFNLINNF</sequence>
<dbReference type="SUPFAM" id="SSF56349">
    <property type="entry name" value="DNA breaking-rejoining enzymes"/>
    <property type="match status" value="1"/>
</dbReference>
<dbReference type="Gene3D" id="1.10.443.10">
    <property type="entry name" value="Intergrase catalytic core"/>
    <property type="match status" value="1"/>
</dbReference>
<dbReference type="PROSITE" id="PS51898">
    <property type="entry name" value="TYR_RECOMBINASE"/>
    <property type="match status" value="1"/>
</dbReference>